<evidence type="ECO:0000313" key="2">
    <source>
        <dbReference type="EMBL" id="VFJ94473.1"/>
    </source>
</evidence>
<gene>
    <name evidence="2" type="ORF">BECKLFY1418A_GA0070994_104025</name>
</gene>
<dbReference type="InterPro" id="IPR050834">
    <property type="entry name" value="Glycosyltransf_2"/>
</dbReference>
<dbReference type="InterPro" id="IPR001173">
    <property type="entry name" value="Glyco_trans_2-like"/>
</dbReference>
<dbReference type="PANTHER" id="PTHR43685:SF2">
    <property type="entry name" value="GLYCOSYLTRANSFERASE 2-LIKE DOMAIN-CONTAINING PROTEIN"/>
    <property type="match status" value="1"/>
</dbReference>
<dbReference type="SUPFAM" id="SSF53448">
    <property type="entry name" value="Nucleotide-diphospho-sugar transferases"/>
    <property type="match status" value="1"/>
</dbReference>
<dbReference type="GO" id="GO:0016740">
    <property type="term" value="F:transferase activity"/>
    <property type="evidence" value="ECO:0007669"/>
    <property type="project" value="UniProtKB-KW"/>
</dbReference>
<dbReference type="CDD" id="cd00761">
    <property type="entry name" value="Glyco_tranf_GTA_type"/>
    <property type="match status" value="1"/>
</dbReference>
<dbReference type="EMBL" id="CAADFH010000040">
    <property type="protein sequence ID" value="VFJ94473.1"/>
    <property type="molecule type" value="Genomic_DNA"/>
</dbReference>
<reference evidence="2" key="1">
    <citation type="submission" date="2019-02" db="EMBL/GenBank/DDBJ databases">
        <authorList>
            <person name="Gruber-Vodicka R. H."/>
            <person name="Seah K. B. B."/>
        </authorList>
    </citation>
    <scope>NUCLEOTIDE SEQUENCE</scope>
    <source>
        <strain evidence="2">BECK_M6</strain>
    </source>
</reference>
<feature type="domain" description="Glycosyltransferase 2-like" evidence="1">
    <location>
        <begin position="11"/>
        <end position="143"/>
    </location>
</feature>
<keyword evidence="2" id="KW-0808">Transferase</keyword>
<dbReference type="AlphaFoldDB" id="A0A450UPJ9"/>
<dbReference type="Gene3D" id="3.90.550.10">
    <property type="entry name" value="Spore Coat Polysaccharide Biosynthesis Protein SpsA, Chain A"/>
    <property type="match status" value="1"/>
</dbReference>
<proteinExistence type="predicted"/>
<name>A0A450UPJ9_9GAMM</name>
<dbReference type="PANTHER" id="PTHR43685">
    <property type="entry name" value="GLYCOSYLTRANSFERASE"/>
    <property type="match status" value="1"/>
</dbReference>
<sequence length="454" mass="51943">MKIRRYVLIISIIIPTRERANYLRESVQTAIQIPDPNIEIIVSDNASMDETKQVLTGISDPRVKHVNTVKRVSMRENFEFGMHNSSGDYVIFFGDDDGILPRQFKFLRRILEKERPDALSWNIPVFGWPFDWSAKEYKIGSLVFNKNKLFSGVRQIDCNAYRKHLLASNLKGITPIPTIYHGCVSKDYFKRIAAPDGTYFNGSSPDVYFWYRSILEGGKFIHVGHAFSLGGFSPASSGGASGRQAYDVVSSSRNESAYRFAAEYELDKVTDVIRPLYFLHPLGFFAILETVRVCFPKERQTPDYLAWYNYIVSEDSPWRDTVREILRDYAIKSGTLSEFEQAESEQRSGKSALKNPRKCCPASRKALSEMKEILRNYATRTPVLPQPKRFRLSAEIAQKNTILTAVNVYDSVLADDYEHILDGTGSRKAIWKQVVKRSRAYPVWRASTQEKDTT</sequence>
<organism evidence="2">
    <name type="scientific">Candidatus Kentrum sp. LFY</name>
    <dbReference type="NCBI Taxonomy" id="2126342"/>
    <lineage>
        <taxon>Bacteria</taxon>
        <taxon>Pseudomonadati</taxon>
        <taxon>Pseudomonadota</taxon>
        <taxon>Gammaproteobacteria</taxon>
        <taxon>Candidatus Kentrum</taxon>
    </lineage>
</organism>
<accession>A0A450UPJ9</accession>
<evidence type="ECO:0000259" key="1">
    <source>
        <dbReference type="Pfam" id="PF00535"/>
    </source>
</evidence>
<protein>
    <submittedName>
        <fullName evidence="2">Glycosyl transferase family 2</fullName>
    </submittedName>
</protein>
<dbReference type="InterPro" id="IPR029044">
    <property type="entry name" value="Nucleotide-diphossugar_trans"/>
</dbReference>
<dbReference type="Pfam" id="PF00535">
    <property type="entry name" value="Glycos_transf_2"/>
    <property type="match status" value="1"/>
</dbReference>